<keyword evidence="3" id="KW-0808">Transferase</keyword>
<accession>Q54374</accession>
<dbReference type="PANTHER" id="PTHR12526">
    <property type="entry name" value="GLYCOSYLTRANSFERASE"/>
    <property type="match status" value="1"/>
</dbReference>
<reference evidence="5" key="1">
    <citation type="journal article" date="1995" name="Mol. Microbiol.">
        <title>Molecular characterization of the lincomycin-production gene cluster of Streptomyces lincolnensis 78-11.</title>
        <authorList>
            <person name="Peschke U."/>
            <person name="Schmidt H."/>
            <person name="Zhang H.Z."/>
            <person name="Piepersberg W."/>
        </authorList>
    </citation>
    <scope>NUCLEOTIDE SEQUENCE</scope>
    <source>
        <strain evidence="5">78-11</strain>
    </source>
</reference>
<feature type="domain" description="Glycosyl transferase family 1" evidence="4">
    <location>
        <begin position="243"/>
        <end position="385"/>
    </location>
</feature>
<dbReference type="Gene3D" id="3.40.50.2000">
    <property type="entry name" value="Glycogen Phosphorylase B"/>
    <property type="match status" value="1"/>
</dbReference>
<dbReference type="BioCyc" id="MetaCyc:MONOMER-21104"/>
<evidence type="ECO:0000256" key="1">
    <source>
        <dbReference type="ARBA" id="ARBA00021292"/>
    </source>
</evidence>
<proteinExistence type="predicted"/>
<organism evidence="5">
    <name type="scientific">Streptomyces lincolnensis</name>
    <dbReference type="NCBI Taxonomy" id="1915"/>
    <lineage>
        <taxon>Bacteria</taxon>
        <taxon>Bacillati</taxon>
        <taxon>Actinomycetota</taxon>
        <taxon>Actinomycetes</taxon>
        <taxon>Kitasatosporales</taxon>
        <taxon>Streptomycetaceae</taxon>
        <taxon>Streptomyces</taxon>
    </lineage>
</organism>
<dbReference type="AlphaFoldDB" id="Q54374"/>
<dbReference type="SUPFAM" id="SSF53756">
    <property type="entry name" value="UDP-Glycosyltransferase/glycogen phosphorylase"/>
    <property type="match status" value="1"/>
</dbReference>
<dbReference type="Pfam" id="PF00534">
    <property type="entry name" value="Glycos_transf_1"/>
    <property type="match status" value="1"/>
</dbReference>
<name>Q54374_STRLN</name>
<dbReference type="PANTHER" id="PTHR12526:SF510">
    <property type="entry name" value="D-INOSITOL 3-PHOSPHATE GLYCOSYLTRANSFERASE"/>
    <property type="match status" value="1"/>
</dbReference>
<dbReference type="PIR" id="S69827">
    <property type="entry name" value="S44968"/>
</dbReference>
<evidence type="ECO:0000256" key="3">
    <source>
        <dbReference type="ARBA" id="ARBA00022679"/>
    </source>
</evidence>
<dbReference type="InterPro" id="IPR001296">
    <property type="entry name" value="Glyco_trans_1"/>
</dbReference>
<evidence type="ECO:0000259" key="4">
    <source>
        <dbReference type="Pfam" id="PF00534"/>
    </source>
</evidence>
<gene>
    <name evidence="5" type="primary">lmbT</name>
</gene>
<sequence length="411" mass="44496">MAAGGVAGYVRNLLDEQDALRDHLAERGWSVEFVLGEPFYDPGAPGYDEERWRRVRDIAARGGRAVRLVSDSDGLDGWGEERFFHALSATGAQLVLDTAERCDAVVAVSGTSAFARVPGMVQRQGGELAAKVLHVHTFGLATHDTAHVPMPAEIAADGRAFWTRQSDRVSVGYISRVNRRSLYARTYAIPACACCQPHAIPRHAPRFGVLTEERINERYAGLGLPAEGEFVVMWRNSAPGLDKGYHLLLEAARDLPGVVPVIATRRPDPGLRRLADRYAVPAVLLDDQPFTHLSALLQSPRTLAAAFLGEAEPGAVSPMEAMWVARESGALVIAADTGNLPEVVDDGAAGIVTRRTAADVADAVRRVRKLTADERRRMRAAAAARVRARFDFAANVRELADAAVDRLAEVS</sequence>
<evidence type="ECO:0000256" key="2">
    <source>
        <dbReference type="ARBA" id="ARBA00022676"/>
    </source>
</evidence>
<protein>
    <recommendedName>
        <fullName evidence="1">D-inositol 3-phosphate glycosyltransferase</fullName>
    </recommendedName>
</protein>
<dbReference type="EMBL" id="X79146">
    <property type="protein sequence ID" value="CAA55767.1"/>
    <property type="molecule type" value="Genomic_DNA"/>
</dbReference>
<dbReference type="GO" id="GO:0016757">
    <property type="term" value="F:glycosyltransferase activity"/>
    <property type="evidence" value="ECO:0007669"/>
    <property type="project" value="UniProtKB-KW"/>
</dbReference>
<evidence type="ECO:0000313" key="5">
    <source>
        <dbReference type="EMBL" id="CAA55767.1"/>
    </source>
</evidence>
<keyword evidence="2" id="KW-0328">Glycosyltransferase</keyword>